<accession>A0AAW0GHL0</accession>
<evidence type="ECO:0000313" key="1">
    <source>
        <dbReference type="EMBL" id="KAK7690710.1"/>
    </source>
</evidence>
<reference evidence="1 2" key="1">
    <citation type="submission" date="2022-09" db="EMBL/GenBank/DDBJ databases">
        <authorList>
            <person name="Palmer J.M."/>
        </authorList>
    </citation>
    <scope>NUCLEOTIDE SEQUENCE [LARGE SCALE GENOMIC DNA]</scope>
    <source>
        <strain evidence="1 2">DSM 7382</strain>
    </source>
</reference>
<proteinExistence type="predicted"/>
<evidence type="ECO:0000313" key="2">
    <source>
        <dbReference type="Proteomes" id="UP001385951"/>
    </source>
</evidence>
<protein>
    <submittedName>
        <fullName evidence="1">Uncharacterized protein</fullName>
    </submittedName>
</protein>
<keyword evidence="2" id="KW-1185">Reference proteome</keyword>
<dbReference type="Proteomes" id="UP001385951">
    <property type="component" value="Unassembled WGS sequence"/>
</dbReference>
<gene>
    <name evidence="1" type="ORF">QCA50_005809</name>
</gene>
<sequence>MSTDYELFTPLPETRVIDDPRFSAEPNSGFLLVIPLYGAVPLGSTDPSDIVPGKRFCFLGKTYGQCYIEVDTVLRRLDVNVRQGDYNALRADPHARLFDIWDNKADLTAIPAFMLVDPSGYNSFDKWDAEQLKRWRTLCGVIDDARPSLPFNVYSRFIQPAADQISLYFTPSSSNPPDFTVAVLKKIFQSAFSDTNLGLPKYKYDVIDLQDAQNRGLVMTGAHYLHFYFTWMTPADFTKLWSTLQNRPQLLRPWPSDTVAGNIQANIGNPPPPRGGEVTTARMSHFKAAAAIGQRPNFPDQKTVMNVSATDLAKTMWGSAAVSGGSPADAEWLHRNAFHFGGLSDTVNLASSQTRENLVFGTGESNTHMIRAENTISSLLRADASIAQDDKRTGTLVTTNLFKGTMYRLDLNTQGFRKVESIPAWVDTEKYMWLSFGLKYQWTMPGTALRGLSFNASEVFDPFSRYIPLRVEARLDDAIMDYIYRDLTSGTTPSTQSTLAMARRLTRDIPAQNSLNIPPSTFYQEPTILWNAAKSHLPYVTVGSSRIIEPEIAEPPSEDEEPTPERVVRVIGAEPLFSHVKEGKRVKATRVVEVKLSSTRRLASFIRPSARALPRVARSSIQPILADPVPAEPVPEGGFVVVGDIELFGLPKLNAKFEKWEGPAPSNVVVLPDKPVSVERATFSQDLHFSTVISALEGTAFDDITFRNVSVYHQNYEFDETKTVGWYFNADLVIDESCGALHDVLTQALGVSEPTLGVSVFLGAEGGWNKPPSLHSFTLEGIFAGIAVKPLDGVVLSKIGVRLFGIRTLKFDPSPRSALEFGFSVFGTMNLDVPGSTVPLNLDYEIQEYSGAISLGASIDIWKNPLGASGLVLSNIALSASFAITSPWESLTFGVSADLMYESLSTTFQGSYSPGGPFEITASIHDVTFETIDTLFKRISQGTLSFPDLDVTIGTASLTVSSGVGLDITLDHVSIGDYTSLNAGLTITSHGAQIRGDLTSDVIQFGDVELKRAFLLVSLEAKEMEETRISLSEVK</sequence>
<dbReference type="EMBL" id="JASBNA010000006">
    <property type="protein sequence ID" value="KAK7690710.1"/>
    <property type="molecule type" value="Genomic_DNA"/>
</dbReference>
<dbReference type="AlphaFoldDB" id="A0AAW0GHL0"/>
<name>A0AAW0GHL0_9APHY</name>
<organism evidence="1 2">
    <name type="scientific">Cerrena zonata</name>
    <dbReference type="NCBI Taxonomy" id="2478898"/>
    <lineage>
        <taxon>Eukaryota</taxon>
        <taxon>Fungi</taxon>
        <taxon>Dikarya</taxon>
        <taxon>Basidiomycota</taxon>
        <taxon>Agaricomycotina</taxon>
        <taxon>Agaricomycetes</taxon>
        <taxon>Polyporales</taxon>
        <taxon>Cerrenaceae</taxon>
        <taxon>Cerrena</taxon>
    </lineage>
</organism>
<comment type="caution">
    <text evidence="1">The sequence shown here is derived from an EMBL/GenBank/DDBJ whole genome shotgun (WGS) entry which is preliminary data.</text>
</comment>